<evidence type="ECO:0000256" key="5">
    <source>
        <dbReference type="ARBA" id="ARBA00023242"/>
    </source>
</evidence>
<dbReference type="GO" id="GO:0006357">
    <property type="term" value="P:regulation of transcription by RNA polymerase II"/>
    <property type="evidence" value="ECO:0000318"/>
    <property type="project" value="GO_Central"/>
</dbReference>
<keyword evidence="4 6" id="KW-0804">Transcription</keyword>
<dbReference type="GO" id="GO:0032777">
    <property type="term" value="C:piccolo histone acetyltransferase complex"/>
    <property type="evidence" value="ECO:0000318"/>
    <property type="project" value="GO_Central"/>
</dbReference>
<evidence type="ECO:0000313" key="9">
    <source>
        <dbReference type="RefSeq" id="XP_010243526.1"/>
    </source>
</evidence>
<dbReference type="InterPro" id="IPR019542">
    <property type="entry name" value="Enhancer_polycomb-like_N"/>
</dbReference>
<dbReference type="FunCoup" id="A0A1U7YZA8">
    <property type="interactions" value="2386"/>
</dbReference>
<evidence type="ECO:0000256" key="4">
    <source>
        <dbReference type="ARBA" id="ARBA00023163"/>
    </source>
</evidence>
<evidence type="ECO:0000256" key="6">
    <source>
        <dbReference type="RuleBase" id="RU361124"/>
    </source>
</evidence>
<dbReference type="GO" id="GO:0005634">
    <property type="term" value="C:nucleus"/>
    <property type="evidence" value="ECO:0007669"/>
    <property type="project" value="UniProtKB-SubCell"/>
</dbReference>
<reference evidence="9" key="1">
    <citation type="submission" date="2025-08" db="UniProtKB">
        <authorList>
            <consortium name="RefSeq"/>
        </authorList>
    </citation>
    <scope>IDENTIFICATION</scope>
</reference>
<evidence type="ECO:0000313" key="8">
    <source>
        <dbReference type="Proteomes" id="UP000189703"/>
    </source>
</evidence>
<dbReference type="PANTHER" id="PTHR14898">
    <property type="entry name" value="ENHANCER OF POLYCOMB"/>
    <property type="match status" value="1"/>
</dbReference>
<dbReference type="InterPro" id="IPR024943">
    <property type="entry name" value="Enhancer_polycomb"/>
</dbReference>
<protein>
    <recommendedName>
        <fullName evidence="6">Enhancer of polycomb-like protein</fullName>
    </recommendedName>
</protein>
<comment type="subcellular location">
    <subcellularLocation>
        <location evidence="1 6">Nucleus</location>
    </subcellularLocation>
</comment>
<dbReference type="InParanoid" id="A0A1U7YZA8"/>
<sequence length="814" mass="92109">MPSVGMRRSTRVFVPKSIVKDDGARVLRSGKRLWSESEKPKLGRGSEGDEWFRLLDNSGDADDVACCKDNGWREVVQSSGATAMALSGDMGPVESVGAVSAVPIVDESVDRMYGVVYYRKRRRLDMGRAEKLSGDRMYGISFVRKQRRKRSKVSLTGSSRLSHNSTKYVLAGNLAPHVHSRQVSSLDGFLRQGLLLVVVDSSCSNSRQFACFLYSLLSYMMRARLGLSRVAAFMCLKPIATVFSRRGIHFLHALYGRNGWNNGLSSFGLCKIFGAQQFIPLFSVDFSAIPFPFMSLHSKMFLRSAYLPDVLLQYVMHFCTNPRRFIEEKKSHSFNRAEIDLDTSKIVDPKNTSTQRSEVDPIVRAPVSSCRSVSSRYRVSNRVAHKRRSSLRARAKNSSLVDLHDSSSGVGADLLSIRDDYTSLSSPMYSRKQRRPLGENIKELKSTLEEVRQNMDSIVCSANVLVIESDKCYRHEGAKVTLECSTPNKWLLVVKTQGSLRYFHKAQKVMRPSTSNRFTQAMIWAGENGWKLEFSDRRDWFIFKELYKECYDRNVQAGSVKTIPVPGVLEVEGYEDDKYVPFVRGDTYITTDDLEVTRALTKKVPNYDIESDDEKWLNELNRDFCDGEDGSTDCISVENFEKIVDAFEKAAYCSPDDISDENKNVDLCSSLGRRDMLARVHDYWLKKRKQRRSALLRVFQFQSPRRAQVVPKPLIRKKRSFKRQASKQFGRGKQPSYLQALAAEHDTMAAIRRVHEAEGSARRSLEVAVAKRQKAQMLMDIADLAVYKATVALKIADTARIAEPQDAAVSSFLG</sequence>
<dbReference type="AlphaFoldDB" id="A0A1U7YZA8"/>
<keyword evidence="3 6" id="KW-0805">Transcription regulation</keyword>
<proteinExistence type="inferred from homology"/>
<dbReference type="Proteomes" id="UP000189703">
    <property type="component" value="Unplaced"/>
</dbReference>
<feature type="domain" description="Enhancer of polycomb-like N-terminal" evidence="7">
    <location>
        <begin position="554"/>
        <end position="649"/>
    </location>
</feature>
<dbReference type="STRING" id="4432.A0A1U7YZA8"/>
<dbReference type="GeneID" id="104587561"/>
<gene>
    <name evidence="9" type="primary">LOC104587561</name>
</gene>
<organism evidence="8 9">
    <name type="scientific">Nelumbo nucifera</name>
    <name type="common">Sacred lotus</name>
    <dbReference type="NCBI Taxonomy" id="4432"/>
    <lineage>
        <taxon>Eukaryota</taxon>
        <taxon>Viridiplantae</taxon>
        <taxon>Streptophyta</taxon>
        <taxon>Embryophyta</taxon>
        <taxon>Tracheophyta</taxon>
        <taxon>Spermatophyta</taxon>
        <taxon>Magnoliopsida</taxon>
        <taxon>Proteales</taxon>
        <taxon>Nelumbonaceae</taxon>
        <taxon>Nelumbo</taxon>
    </lineage>
</organism>
<evidence type="ECO:0000259" key="7">
    <source>
        <dbReference type="Pfam" id="PF10513"/>
    </source>
</evidence>
<name>A0A1U7YZA8_NELNU</name>
<keyword evidence="5 6" id="KW-0539">Nucleus</keyword>
<dbReference type="GO" id="GO:0035267">
    <property type="term" value="C:NuA4 histone acetyltransferase complex"/>
    <property type="evidence" value="ECO:0007669"/>
    <property type="project" value="InterPro"/>
</dbReference>
<evidence type="ECO:0000256" key="2">
    <source>
        <dbReference type="ARBA" id="ARBA00008035"/>
    </source>
</evidence>
<evidence type="ECO:0000256" key="1">
    <source>
        <dbReference type="ARBA" id="ARBA00004123"/>
    </source>
</evidence>
<dbReference type="RefSeq" id="XP_010243526.1">
    <property type="nucleotide sequence ID" value="XM_010245224.2"/>
</dbReference>
<dbReference type="Pfam" id="PF10513">
    <property type="entry name" value="EPL1"/>
    <property type="match status" value="1"/>
</dbReference>
<keyword evidence="8" id="KW-1185">Reference proteome</keyword>
<accession>A0A1U7YZA8</accession>
<dbReference type="eggNOG" id="KOG2261">
    <property type="taxonomic scope" value="Eukaryota"/>
</dbReference>
<dbReference type="KEGG" id="nnu:104587561"/>
<dbReference type="OrthoDB" id="435275at2759"/>
<dbReference type="OMA" id="LQCRRDC"/>
<comment type="similarity">
    <text evidence="2 6">Belongs to the enhancer of polycomb family.</text>
</comment>
<evidence type="ECO:0000256" key="3">
    <source>
        <dbReference type="ARBA" id="ARBA00023015"/>
    </source>
</evidence>